<sequence length="147" mass="15651">MRGAAVLVLVRHTGAGRRVREFHGFAVDAEFVERLLQVLGFGGLGVVGDADPQDGREFDRGAVPVAGDRRVDDTAVELVVAVAELLQRGLDLAESFRVDAEGEVADRPDLVAQRRSRRLPVVGQHGGDDAGVTGVEGEMRRVGVVEG</sequence>
<dbReference type="GeneID" id="88183183"/>
<proteinExistence type="predicted"/>
<dbReference type="AlphaFoldDB" id="A0A7T3KV21"/>
<dbReference type="KEGG" id="hlt:I7X12_17645"/>
<accession>A0A7T3KV21</accession>
<dbReference type="EMBL" id="CP065856">
    <property type="protein sequence ID" value="QPV62533.1"/>
    <property type="molecule type" value="Genomic_DNA"/>
</dbReference>
<reference evidence="1 2" key="1">
    <citation type="submission" date="2020-12" db="EMBL/GenBank/DDBJ databases">
        <title>Halosimplex halophilum sp. nov. and Halosimplex salinum sp. nov., two new members of the genus Halosimplex.</title>
        <authorList>
            <person name="Cui H.L."/>
        </authorList>
    </citation>
    <scope>NUCLEOTIDE SEQUENCE [LARGE SCALE GENOMIC DNA]</scope>
    <source>
        <strain evidence="1 2">YGH94</strain>
    </source>
</reference>
<organism evidence="1 2">
    <name type="scientific">Halosimplex litoreum</name>
    <dbReference type="NCBI Taxonomy" id="1198301"/>
    <lineage>
        <taxon>Archaea</taxon>
        <taxon>Methanobacteriati</taxon>
        <taxon>Methanobacteriota</taxon>
        <taxon>Stenosarchaea group</taxon>
        <taxon>Halobacteria</taxon>
        <taxon>Halobacteriales</taxon>
        <taxon>Haloarculaceae</taxon>
        <taxon>Halosimplex</taxon>
    </lineage>
</organism>
<keyword evidence="2" id="KW-1185">Reference proteome</keyword>
<gene>
    <name evidence="1" type="ORF">I7X12_17645</name>
</gene>
<evidence type="ECO:0000313" key="1">
    <source>
        <dbReference type="EMBL" id="QPV62533.1"/>
    </source>
</evidence>
<dbReference type="RefSeq" id="WP_198061334.1">
    <property type="nucleotide sequence ID" value="NZ_CP065856.1"/>
</dbReference>
<name>A0A7T3KV21_9EURY</name>
<dbReference type="Proteomes" id="UP000595001">
    <property type="component" value="Chromosome"/>
</dbReference>
<protein>
    <submittedName>
        <fullName evidence="1">Uncharacterized protein</fullName>
    </submittedName>
</protein>
<evidence type="ECO:0000313" key="2">
    <source>
        <dbReference type="Proteomes" id="UP000595001"/>
    </source>
</evidence>